<sequence>MNVDGASNSKSMLERDHERTSTRQPEPKPTKLRRFLSIGSRVRESRLSSKHHTTTASSSTPPLQTLSPHAEESQTRAKKPLKRSISSFFLHRPSTAAPDLAEGGDCARTSQSQEHVAGRPSMSLHPAATKAGADSLWGKEHPPLTGSPYQFVQKPRKDSAVKSFYDMPTAASRTAALTSHPVGEQDLGSEDEGQTPEGSGASEVTKEKK</sequence>
<dbReference type="EMBL" id="JAPHNI010000494">
    <property type="protein sequence ID" value="KAJ8110492.1"/>
    <property type="molecule type" value="Genomic_DNA"/>
</dbReference>
<proteinExistence type="predicted"/>
<protein>
    <submittedName>
        <fullName evidence="1">Uncharacterized protein</fullName>
    </submittedName>
</protein>
<name>A0ACC2I584_9PLEO</name>
<keyword evidence="2" id="KW-1185">Reference proteome</keyword>
<dbReference type="Proteomes" id="UP001153331">
    <property type="component" value="Unassembled WGS sequence"/>
</dbReference>
<comment type="caution">
    <text evidence="1">The sequence shown here is derived from an EMBL/GenBank/DDBJ whole genome shotgun (WGS) entry which is preliminary data.</text>
</comment>
<evidence type="ECO:0000313" key="1">
    <source>
        <dbReference type="EMBL" id="KAJ8110492.1"/>
    </source>
</evidence>
<accession>A0ACC2I584</accession>
<reference evidence="1" key="1">
    <citation type="submission" date="2022-11" db="EMBL/GenBank/DDBJ databases">
        <title>Genome Sequence of Boeremia exigua.</title>
        <authorList>
            <person name="Buettner E."/>
        </authorList>
    </citation>
    <scope>NUCLEOTIDE SEQUENCE</scope>
    <source>
        <strain evidence="1">CU02</strain>
    </source>
</reference>
<evidence type="ECO:0000313" key="2">
    <source>
        <dbReference type="Proteomes" id="UP001153331"/>
    </source>
</evidence>
<gene>
    <name evidence="1" type="ORF">OPT61_g6684</name>
</gene>
<organism evidence="1 2">
    <name type="scientific">Boeremia exigua</name>
    <dbReference type="NCBI Taxonomy" id="749465"/>
    <lineage>
        <taxon>Eukaryota</taxon>
        <taxon>Fungi</taxon>
        <taxon>Dikarya</taxon>
        <taxon>Ascomycota</taxon>
        <taxon>Pezizomycotina</taxon>
        <taxon>Dothideomycetes</taxon>
        <taxon>Pleosporomycetidae</taxon>
        <taxon>Pleosporales</taxon>
        <taxon>Pleosporineae</taxon>
        <taxon>Didymellaceae</taxon>
        <taxon>Boeremia</taxon>
    </lineage>
</organism>